<dbReference type="SUPFAM" id="SSF53300">
    <property type="entry name" value="vWA-like"/>
    <property type="match status" value="1"/>
</dbReference>
<dbReference type="Pfam" id="PF13519">
    <property type="entry name" value="VWA_2"/>
    <property type="match status" value="1"/>
</dbReference>
<dbReference type="Pfam" id="PF05738">
    <property type="entry name" value="Cna_B"/>
    <property type="match status" value="1"/>
</dbReference>
<keyword evidence="2" id="KW-0812">Transmembrane</keyword>
<gene>
    <name evidence="6" type="ORF">VXJ25_07590</name>
</gene>
<keyword evidence="2" id="KW-1133">Transmembrane helix</keyword>
<dbReference type="InterPro" id="IPR038174">
    <property type="entry name" value="Strep_pil_link_sf"/>
</dbReference>
<feature type="region of interest" description="Disordered" evidence="1">
    <location>
        <begin position="2625"/>
        <end position="2666"/>
    </location>
</feature>
<feature type="compositionally biased region" description="Low complexity" evidence="1">
    <location>
        <begin position="1979"/>
        <end position="2037"/>
    </location>
</feature>
<dbReference type="PROSITE" id="PS50234">
    <property type="entry name" value="VWFA"/>
    <property type="match status" value="1"/>
</dbReference>
<reference evidence="6 7" key="1">
    <citation type="submission" date="2024-01" db="EMBL/GenBank/DDBJ databases">
        <title>Description of Olsenella sp. nov., isolated from pig feces.</title>
        <authorList>
            <person name="Chang Y.-H."/>
        </authorList>
    </citation>
    <scope>NUCLEOTIDE SEQUENCE [LARGE SCALE GENOMIC DNA]</scope>
    <source>
        <strain evidence="6 7">YH-ols2223</strain>
    </source>
</reference>
<dbReference type="InterPro" id="IPR002035">
    <property type="entry name" value="VWF_A"/>
</dbReference>
<evidence type="ECO:0000259" key="5">
    <source>
        <dbReference type="PROSITE" id="PS50268"/>
    </source>
</evidence>
<dbReference type="InterPro" id="IPR008454">
    <property type="entry name" value="Collagen-bd_Cna-like_B-typ_dom"/>
</dbReference>
<evidence type="ECO:0000259" key="4">
    <source>
        <dbReference type="PROSITE" id="PS50234"/>
    </source>
</evidence>
<dbReference type="PROSITE" id="PS50268">
    <property type="entry name" value="CADHERIN_2"/>
    <property type="match status" value="1"/>
</dbReference>
<keyword evidence="7" id="KW-1185">Reference proteome</keyword>
<feature type="domain" description="Cadherin" evidence="5">
    <location>
        <begin position="1719"/>
        <end position="1875"/>
    </location>
</feature>
<dbReference type="Pfam" id="PF24547">
    <property type="entry name" value="DUF7601"/>
    <property type="match status" value="2"/>
</dbReference>
<dbReference type="Gene3D" id="2.60.40.3050">
    <property type="match status" value="13"/>
</dbReference>
<feature type="transmembrane region" description="Helical" evidence="2">
    <location>
        <begin position="2668"/>
        <end position="2689"/>
    </location>
</feature>
<protein>
    <submittedName>
        <fullName evidence="6">FctA domain-containing protein</fullName>
    </submittedName>
</protein>
<accession>A0ABU7RBR2</accession>
<evidence type="ECO:0000313" key="7">
    <source>
        <dbReference type="Proteomes" id="UP001332931"/>
    </source>
</evidence>
<feature type="region of interest" description="Disordered" evidence="1">
    <location>
        <begin position="1978"/>
        <end position="2041"/>
    </location>
</feature>
<dbReference type="SMART" id="SM00327">
    <property type="entry name" value="VWA"/>
    <property type="match status" value="1"/>
</dbReference>
<organism evidence="6 7">
    <name type="scientific">Olsenella absiana</name>
    <dbReference type="NCBI Taxonomy" id="3115222"/>
    <lineage>
        <taxon>Bacteria</taxon>
        <taxon>Bacillati</taxon>
        <taxon>Actinomycetota</taxon>
        <taxon>Coriobacteriia</taxon>
        <taxon>Coriobacteriales</taxon>
        <taxon>Atopobiaceae</taxon>
        <taxon>Olsenella</taxon>
    </lineage>
</organism>
<dbReference type="InterPro" id="IPR022464">
    <property type="entry name" value="Strep_pil_isopept_link"/>
</dbReference>
<dbReference type="Gene3D" id="3.40.50.410">
    <property type="entry name" value="von Willebrand factor, type A domain"/>
    <property type="match status" value="1"/>
</dbReference>
<feature type="region of interest" description="Disordered" evidence="1">
    <location>
        <begin position="777"/>
        <end position="797"/>
    </location>
</feature>
<evidence type="ECO:0000313" key="6">
    <source>
        <dbReference type="EMBL" id="MEE6147839.1"/>
    </source>
</evidence>
<dbReference type="InterPro" id="IPR055384">
    <property type="entry name" value="DUF7604"/>
</dbReference>
<sequence>MKRMHWRPGSRAKVAIVAVLVAAAVAMVGKVAVSFAASAADAEPPKVAKTLTPNGDGTYKLSLSVTGSASSAQESSKANVVVVFDTSGSMDETTTSYEYSETTDDRNTYGLVDGEYVKLTYHWNWGNKYWTDPSGARYEGVRYERSETRTSRLAVAKAATNNLIDQLLANNTRETPDAVEVSLVSFSSKVNDSFEWSTDASALKGTVSSFEADGGTNWEAALNKAKALADERHSSQPGEATYVIFVSDGNPTFRDSRYSNRASDYNETYGVWGTGNSDPNGWNLGAAKGVADSLMGSGYKLYSIGAFGDATVMQQLGGTYYDATDSAALSDAFEQIVNQITSAVAYKDVTVEDKVTDLTSVSIKASGASGFTYTKGGEAWTDAPAATYENGTVKWDLGDQRLANGVTYTVSFDVWPSQEALDLVADLKNGRTTYDGLTAEQKAQLVDNGDGTYSLNTNAADGNTVSYTRLDTVSTGVLPDGAVKIGDNTWTKDGFTYTYDEATDTYVGTKEGTGSADFQNPDPIATASSQVVVHKSWTDGIDDGTPDSVVLNLISDGEDRGTVELSSANGWQATRHVSPGVMTVDADGNVTVLEGGHDYTVQELAASNPGLDLSGWEFSTGVLHPMYVNGTLTDLVRLEDGSGLYKIGDSTYNPVSATVIATIEALNVRKSELRLTKHVIDLTDGSVPTDASFSFEGSLTTPDGSAITFTAVDARQQPVSVEVTGATQQADGSYVVSSGATFNVKLKGAQSLVFTSLPTGTSYAYTEKDLPRGFSLKSISSTTSGENETGDPTTKGAVSAPNNSYLVVYANEYDSATLGGNDALAVTKAVSGHDAIEQFSFELSPADDATQEAVDGGAVVLPESTTATTSTDGYIKAGTSERVPFGDMTFFSEGTYSFNVRETNTTTAGGWTYDNDPKTISVVVAKANGKLVATSQGNDPTVTNAYKAAPTKGSVTVKKTLAAPEGANVPDITGKFTFTLEAVGDAPMPAAGGEVVTNPDTTGGTAAFGDITFTTPGTYTYNVSESGSVPGVQNDSVSPKQVTVDVVDNGDGTLTATANGGQPVEFTNSYNFGEVIVTIDVTKVLEVPEGLEGPKSIKGAYTFTLSPKDGAPMPVAGGEIVTNPAEKGGTAKFGQITYTKPGTYTYTVTESGTVKGVTNDATATKDVEVVVTDNGDGTLTATANDGKAVTFTNAYDIKDDGKAQVSIPVKKVVQATGGSTVPAWSYTFKLLDAEGKELSSKTVSSDANDATAAQSATFDTITYDKPGTYTYTVTESGEVAGITNDAKATSGKTVTVVVRDNGDGTLSASSTSTTDAPLTFTNAYEATSHGVAKVWSGDDELTELRPSSITVHLLADGEDTGKTLKLSSTNGWSGTFRDLPKSSDSAGTPITYTTKEDVPAGYLASYQELDGGLDSAVTNTLETGSLIVSKTVKQAEGLTAPSKVFNFKVQLDNTSVNGMLSGLLFENGTAQFDLEDGQALTLTGLPVGGYTVTETPVAGFTTTSEGATGTISSDATPTAAFTNTYEATPATLELAASKTLAAADGLNAPDVSGKYTFTLSAADGAPLPGTTSVTNVDGKGGASSFGIVTYTKPGTYTYTVTESGEVAGVTNDSQATSGKAVVVKVTDDGMGQLHASVTEGSATTNFTNTYSATGELDTSTTAVLEKTVVADGTAWADKTFSFQLVPLTGLPEPESLTASVTFSEAGTKTVPFGKIVFGKPGTYSYQVFETTESGDGWTCDNNVHDVTIKVTDNGNGTLKAEVQTPAVITNTYATTPVTDATLQVTKSLSGADLSAGLFTFELRNADGTLVSEASNDVDGMVTFSGLSYESAGTYTYTISERNDGEPGYTYDSTASTVKVTVTDNGDGTLSASPEYSKTTFDNSYTASGDVTVSARKTLHGRQIKDGQFTFELLDAEGKVIQTTTNEGESVKFNLHYDESIFADAGSADAAATSAASDATTGATSPTSGDAVTAMTAADEATGATSSEGTAAGASAAATTGTDASATTGAASGDGSSAAANEVVPSSPEPGSSAASDGGSAGANLAKGLEGLLATEANAAEADGASSSGKRTKAFAYTIREVNDGKAGYSYATNTVPVRVTVTDEGNGKITAVATYTGDTTFENDYEATGSTTITAKKELEGKALEAGQFSFTLTDEASREEVATTTNAADGTVSFHVTFDESQVGDNYFVLAENGNAARGYTYDAAPRWVKVHVEDNGDGTLKVSEPVFSLSPTEQEGPATTTTFKNSYKPLETSVQLRVQKRLEGRGTPLVAGEFAFQLKDETTGETVTATNDAGGNVIFGTRTYTEAGTYTYEVRELEGKGPGITYDTETHEIKVEVRDVDGQLQATVSPEALIITNTYKATEVTTDELTARKDVSGFEGGEYPTFSFRMQALDAANPMPEGSEGGSKTVELQGPGNVSFGTITFDKAGTYQYLVFEVRDNRGGWTCDQTQYLVTYEVKDDGAGQFEQARTIQRVTGDGIGDEVNAMSFVNTYSAKPVTVADPPVEKKVTGYEGDAYPTFSFTMRAEDKASPMPEGSTSGSKTVLLEGPGKVEFGRITFDKPGTYTYRVWEKQLHVEGWTCDQTQFLLTYEVTDDGKGQLVARLTVRPVAGDVTGDAVGEATFTNSYQKPGSSVPESPRTPSTTPTTAGTKPAPRTQGRTPSTGDYALGAGGIALLGVGVVAIAAILRRRGVSK</sequence>
<evidence type="ECO:0000256" key="2">
    <source>
        <dbReference type="SAM" id="Phobius"/>
    </source>
</evidence>
<dbReference type="RefSeq" id="WP_330958605.1">
    <property type="nucleotide sequence ID" value="NZ_JAZGJQ010000008.1"/>
</dbReference>
<dbReference type="Pfam" id="PF12892">
    <property type="entry name" value="FctA"/>
    <property type="match status" value="12"/>
</dbReference>
<dbReference type="SUPFAM" id="SSF49478">
    <property type="entry name" value="Cna protein B-type domain"/>
    <property type="match status" value="1"/>
</dbReference>
<dbReference type="InterPro" id="IPR002126">
    <property type="entry name" value="Cadherin-like_dom"/>
</dbReference>
<dbReference type="EMBL" id="JAZGJQ010000008">
    <property type="protein sequence ID" value="MEE6147839.1"/>
    <property type="molecule type" value="Genomic_DNA"/>
</dbReference>
<dbReference type="Pfam" id="PF24558">
    <property type="entry name" value="DUF7604"/>
    <property type="match status" value="1"/>
</dbReference>
<comment type="caution">
    <text evidence="6">The sequence shown here is derived from an EMBL/GenBank/DDBJ whole genome shotgun (WGS) entry which is preliminary data.</text>
</comment>
<keyword evidence="3" id="KW-0732">Signal</keyword>
<name>A0ABU7RBR2_9ACTN</name>
<dbReference type="NCBIfam" id="TIGR03786">
    <property type="entry name" value="strep_pil_rpt"/>
    <property type="match status" value="10"/>
</dbReference>
<evidence type="ECO:0000256" key="1">
    <source>
        <dbReference type="SAM" id="MobiDB-lite"/>
    </source>
</evidence>
<feature type="chain" id="PRO_5046080698" evidence="3">
    <location>
        <begin position="40"/>
        <end position="2696"/>
    </location>
</feature>
<proteinExistence type="predicted"/>
<dbReference type="Gene3D" id="2.60.40.1140">
    <property type="entry name" value="Collagen-binding surface protein Cna, B-type domain"/>
    <property type="match status" value="3"/>
</dbReference>
<evidence type="ECO:0000256" key="3">
    <source>
        <dbReference type="SAM" id="SignalP"/>
    </source>
</evidence>
<feature type="signal peptide" evidence="3">
    <location>
        <begin position="1"/>
        <end position="39"/>
    </location>
</feature>
<keyword evidence="2" id="KW-0472">Membrane</keyword>
<feature type="compositionally biased region" description="Polar residues" evidence="1">
    <location>
        <begin position="777"/>
        <end position="792"/>
    </location>
</feature>
<feature type="compositionally biased region" description="Low complexity" evidence="1">
    <location>
        <begin position="2637"/>
        <end position="2658"/>
    </location>
</feature>
<feature type="domain" description="VWFA" evidence="4">
    <location>
        <begin position="79"/>
        <end position="336"/>
    </location>
</feature>
<dbReference type="InterPro" id="IPR055382">
    <property type="entry name" value="DUF7601"/>
</dbReference>
<dbReference type="CDD" id="cd00222">
    <property type="entry name" value="CollagenBindB"/>
    <property type="match status" value="1"/>
</dbReference>
<dbReference type="InterPro" id="IPR036465">
    <property type="entry name" value="vWFA_dom_sf"/>
</dbReference>
<dbReference type="Proteomes" id="UP001332931">
    <property type="component" value="Unassembled WGS sequence"/>
</dbReference>